<evidence type="ECO:0000313" key="3">
    <source>
        <dbReference type="Proteomes" id="UP000198211"/>
    </source>
</evidence>
<feature type="coiled-coil region" evidence="1">
    <location>
        <begin position="57"/>
        <end position="109"/>
    </location>
</feature>
<dbReference type="OrthoDB" id="121427at2759"/>
<organism evidence="2 3">
    <name type="scientific">Phytophthora megakarya</name>
    <dbReference type="NCBI Taxonomy" id="4795"/>
    <lineage>
        <taxon>Eukaryota</taxon>
        <taxon>Sar</taxon>
        <taxon>Stramenopiles</taxon>
        <taxon>Oomycota</taxon>
        <taxon>Peronosporomycetes</taxon>
        <taxon>Peronosporales</taxon>
        <taxon>Peronosporaceae</taxon>
        <taxon>Phytophthora</taxon>
    </lineage>
</organism>
<proteinExistence type="predicted"/>
<keyword evidence="1" id="KW-0175">Coiled coil</keyword>
<reference evidence="3" key="1">
    <citation type="submission" date="2017-03" db="EMBL/GenBank/DDBJ databases">
        <title>Phytopthora megakarya and P. palmivora, two closely related causual agents of cacao black pod achieved similar genome size and gene model numbers by different mechanisms.</title>
        <authorList>
            <person name="Ali S."/>
            <person name="Shao J."/>
            <person name="Larry D.J."/>
            <person name="Kronmiller B."/>
            <person name="Shen D."/>
            <person name="Strem M.D."/>
            <person name="Melnick R.L."/>
            <person name="Guiltinan M.J."/>
            <person name="Tyler B.M."/>
            <person name="Meinhardt L.W."/>
            <person name="Bailey B.A."/>
        </authorList>
    </citation>
    <scope>NUCLEOTIDE SEQUENCE [LARGE SCALE GENOMIC DNA]</scope>
    <source>
        <strain evidence="3">zdho120</strain>
    </source>
</reference>
<sequence length="299" mass="33794">MNSGSKSITKVTIASGNGIGTATTPQRAAQVEGIAERQQRIINSILQYSPSLLEDVSRSYERQIEELKRNQFRYRQKFRLIAESLERDIQRLREQIQQHELERQLLVSRPPTSTTPWSVVSEYYRLFRNGIKGTPLPNSTSNQTTCDVQMNFLSMVMSPVVSVNSGFGVDTIIQEWLAVPLMHQDLTVRLIRLEYDEGNVILATVKSSTTITEEMLRCEFPFSVDRTNDDQTSRLVAKLVGQQLVIPTTVRFEWDSKADRVLSMHSNADLVTPFLKLLGNVQDTTLVIDNSLLSKATSA</sequence>
<name>A0A225VAJ1_9STRA</name>
<evidence type="ECO:0000256" key="1">
    <source>
        <dbReference type="SAM" id="Coils"/>
    </source>
</evidence>
<comment type="caution">
    <text evidence="2">The sequence shown here is derived from an EMBL/GenBank/DDBJ whole genome shotgun (WGS) entry which is preliminary data.</text>
</comment>
<dbReference type="Proteomes" id="UP000198211">
    <property type="component" value="Unassembled WGS sequence"/>
</dbReference>
<dbReference type="AlphaFoldDB" id="A0A225VAJ1"/>
<gene>
    <name evidence="2" type="ORF">PHMEG_00026098</name>
</gene>
<evidence type="ECO:0000313" key="2">
    <source>
        <dbReference type="EMBL" id="OWZ02352.1"/>
    </source>
</evidence>
<protein>
    <recommendedName>
        <fullName evidence="4">Bzip transcription factor</fullName>
    </recommendedName>
</protein>
<keyword evidence="3" id="KW-1185">Reference proteome</keyword>
<dbReference type="EMBL" id="NBNE01006227">
    <property type="protein sequence ID" value="OWZ02352.1"/>
    <property type="molecule type" value="Genomic_DNA"/>
</dbReference>
<accession>A0A225VAJ1</accession>
<evidence type="ECO:0008006" key="4">
    <source>
        <dbReference type="Google" id="ProtNLM"/>
    </source>
</evidence>